<dbReference type="AlphaFoldDB" id="A0A5C5ZK63"/>
<feature type="region of interest" description="Disordered" evidence="1">
    <location>
        <begin position="365"/>
        <end position="384"/>
    </location>
</feature>
<comment type="caution">
    <text evidence="3">The sequence shown here is derived from an EMBL/GenBank/DDBJ whole genome shotgun (WGS) entry which is preliminary data.</text>
</comment>
<evidence type="ECO:0000313" key="4">
    <source>
        <dbReference type="Proteomes" id="UP000316213"/>
    </source>
</evidence>
<evidence type="ECO:0000259" key="2">
    <source>
        <dbReference type="Pfam" id="PF03983"/>
    </source>
</evidence>
<dbReference type="Gene3D" id="2.30.30.700">
    <property type="entry name" value="SLA1 homology domain 1"/>
    <property type="match status" value="1"/>
</dbReference>
<dbReference type="GO" id="GO:0043130">
    <property type="term" value="F:ubiquitin binding"/>
    <property type="evidence" value="ECO:0007669"/>
    <property type="project" value="InterPro"/>
</dbReference>
<dbReference type="GO" id="GO:0030674">
    <property type="term" value="F:protein-macromolecule adaptor activity"/>
    <property type="evidence" value="ECO:0007669"/>
    <property type="project" value="InterPro"/>
</dbReference>
<sequence length="471" mass="52630">MMPLTTSDVCGQTLRYRPVVGQELEYGVEFRLICQDAREPEVRRRCRVRYRMIALTDEHWEAEFTTHPFTATGPYSGPEAVERLMGMLSQEVTPVPGPSLAPPDIQARFDSMAKWAARQRKAQVTDMKVYPGLFLFCSGRMKANFQGELLATTSNTNMPMLVGQLAGLPLCRLSDKDASAPFGYKDYRKVNLLRKGDEESDPVATSVFLLQTVKPKTSNDPNVAAFDLECEIAGGANVGANIRVSGTGYSEFSINDSMPIGGNTDYEVSGVTFAGRGNSYLVRVSFQRLDPWRRTLFDAMLLPTATALDRENLPRLTPEQLSGLRTAFGKARSRTGPDIVSMLFYNAPPPYDSAIHETIEEIASRDLDDGAVPDESSRDRRDREEMINQARSLRTRWKQMWKAATVVEREWSDTSGSFKIAARMLGRTETDVALQRIDNGQRIYVPLERLGKIDQEIAETFALSPEALRGL</sequence>
<dbReference type="EMBL" id="SJPM01000027">
    <property type="protein sequence ID" value="TWT87762.1"/>
    <property type="molecule type" value="Genomic_DNA"/>
</dbReference>
<keyword evidence="4" id="KW-1185">Reference proteome</keyword>
<dbReference type="GO" id="GO:0008092">
    <property type="term" value="F:cytoskeletal protein binding"/>
    <property type="evidence" value="ECO:0007669"/>
    <property type="project" value="InterPro"/>
</dbReference>
<organism evidence="3 4">
    <name type="scientific">Neorhodopirellula pilleata</name>
    <dbReference type="NCBI Taxonomy" id="2714738"/>
    <lineage>
        <taxon>Bacteria</taxon>
        <taxon>Pseudomonadati</taxon>
        <taxon>Planctomycetota</taxon>
        <taxon>Planctomycetia</taxon>
        <taxon>Pirellulales</taxon>
        <taxon>Pirellulaceae</taxon>
        <taxon>Neorhodopirellula</taxon>
    </lineage>
</organism>
<evidence type="ECO:0000256" key="1">
    <source>
        <dbReference type="SAM" id="MobiDB-lite"/>
    </source>
</evidence>
<reference evidence="3 4" key="1">
    <citation type="submission" date="2019-02" db="EMBL/GenBank/DDBJ databases">
        <title>Deep-cultivation of Planctomycetes and their phenomic and genomic characterization uncovers novel biology.</title>
        <authorList>
            <person name="Wiegand S."/>
            <person name="Jogler M."/>
            <person name="Boedeker C."/>
            <person name="Pinto D."/>
            <person name="Vollmers J."/>
            <person name="Rivas-Marin E."/>
            <person name="Kohn T."/>
            <person name="Peeters S.H."/>
            <person name="Heuer A."/>
            <person name="Rast P."/>
            <person name="Oberbeckmann S."/>
            <person name="Bunk B."/>
            <person name="Jeske O."/>
            <person name="Meyerdierks A."/>
            <person name="Storesund J.E."/>
            <person name="Kallscheuer N."/>
            <person name="Luecker S."/>
            <person name="Lage O.M."/>
            <person name="Pohl T."/>
            <person name="Merkel B.J."/>
            <person name="Hornburger P."/>
            <person name="Mueller R.-W."/>
            <person name="Bruemmer F."/>
            <person name="Labrenz M."/>
            <person name="Spormann A.M."/>
            <person name="Op Den Camp H."/>
            <person name="Overmann J."/>
            <person name="Amann R."/>
            <person name="Jetten M.S.M."/>
            <person name="Mascher T."/>
            <person name="Medema M.H."/>
            <person name="Devos D.P."/>
            <person name="Kaster A.-K."/>
            <person name="Ovreas L."/>
            <person name="Rohde M."/>
            <person name="Galperin M.Y."/>
            <person name="Jogler C."/>
        </authorList>
    </citation>
    <scope>NUCLEOTIDE SEQUENCE [LARGE SCALE GENOMIC DNA]</scope>
    <source>
        <strain evidence="3 4">Pla100</strain>
    </source>
</reference>
<gene>
    <name evidence="3" type="ORF">Pla100_59300</name>
</gene>
<protein>
    <recommendedName>
        <fullName evidence="2">SLA1 homology domain-containing protein</fullName>
    </recommendedName>
</protein>
<feature type="domain" description="SLA1 homology" evidence="2">
    <location>
        <begin position="408"/>
        <end position="460"/>
    </location>
</feature>
<name>A0A5C5ZK63_9BACT</name>
<evidence type="ECO:0000313" key="3">
    <source>
        <dbReference type="EMBL" id="TWT87762.1"/>
    </source>
</evidence>
<dbReference type="Pfam" id="PF03983">
    <property type="entry name" value="SHD1"/>
    <property type="match status" value="1"/>
</dbReference>
<dbReference type="Proteomes" id="UP000316213">
    <property type="component" value="Unassembled WGS sequence"/>
</dbReference>
<accession>A0A5C5ZK63</accession>
<feature type="compositionally biased region" description="Basic and acidic residues" evidence="1">
    <location>
        <begin position="375"/>
        <end position="384"/>
    </location>
</feature>
<proteinExistence type="predicted"/>
<dbReference type="GO" id="GO:0042802">
    <property type="term" value="F:identical protein binding"/>
    <property type="evidence" value="ECO:0007669"/>
    <property type="project" value="InterPro"/>
</dbReference>
<dbReference type="InterPro" id="IPR007131">
    <property type="entry name" value="SHD1"/>
</dbReference>